<dbReference type="Pfam" id="PF13379">
    <property type="entry name" value="NMT1_2"/>
    <property type="match status" value="1"/>
</dbReference>
<feature type="signal peptide" evidence="1">
    <location>
        <begin position="1"/>
        <end position="36"/>
    </location>
</feature>
<protein>
    <submittedName>
        <fullName evidence="2">NMT1/THI5 like protein</fullName>
    </submittedName>
</protein>
<dbReference type="PANTHER" id="PTHR30024">
    <property type="entry name" value="ALIPHATIC SULFONATES-BINDING PROTEIN-RELATED"/>
    <property type="match status" value="1"/>
</dbReference>
<reference evidence="2 3" key="1">
    <citation type="submission" date="2015-03" db="EMBL/GenBank/DDBJ databases">
        <title>Genome sequence of Variovorax paradoxus TBEA6.</title>
        <authorList>
            <person name="Poehlein A."/>
            <person name="Schuldes J."/>
            <person name="Wuebbeler J.H."/>
            <person name="Hiessl S."/>
            <person name="Steinbuechel A."/>
            <person name="Daniel R."/>
        </authorList>
    </citation>
    <scope>NUCLEOTIDE SEQUENCE [LARGE SCALE GENOMIC DNA]</scope>
    <source>
        <strain evidence="2 3">TBEA6</strain>
    </source>
</reference>
<dbReference type="AlphaFoldDB" id="A0A0H2LXL4"/>
<dbReference type="PATRIC" id="fig|34073.19.peg.4006"/>
<feature type="chain" id="PRO_5002596360" evidence="1">
    <location>
        <begin position="37"/>
        <end position="335"/>
    </location>
</feature>
<keyword evidence="1" id="KW-0732">Signal</keyword>
<organism evidence="2 3">
    <name type="scientific">Variovorax paradoxus</name>
    <dbReference type="NCBI Taxonomy" id="34073"/>
    <lineage>
        <taxon>Bacteria</taxon>
        <taxon>Pseudomonadati</taxon>
        <taxon>Pseudomonadota</taxon>
        <taxon>Betaproteobacteria</taxon>
        <taxon>Burkholderiales</taxon>
        <taxon>Comamonadaceae</taxon>
        <taxon>Variovorax</taxon>
    </lineage>
</organism>
<evidence type="ECO:0000313" key="3">
    <source>
        <dbReference type="Proteomes" id="UP000035170"/>
    </source>
</evidence>
<dbReference type="SUPFAM" id="SSF53850">
    <property type="entry name" value="Periplasmic binding protein-like II"/>
    <property type="match status" value="1"/>
</dbReference>
<proteinExistence type="predicted"/>
<dbReference type="EMBL" id="JZWI01000020">
    <property type="protein sequence ID" value="KLN54924.1"/>
    <property type="molecule type" value="Genomic_DNA"/>
</dbReference>
<name>A0A0H2LXL4_VARPD</name>
<accession>A0A0H2LXL4</accession>
<evidence type="ECO:0000256" key="1">
    <source>
        <dbReference type="SAM" id="SignalP"/>
    </source>
</evidence>
<gene>
    <name evidence="2" type="ORF">VPARA_39130</name>
</gene>
<sequence>MPRPEPFFAAPLRATARLAGAAAFVLAAFAVLPAQAADRIKVGVFPSSAALPFYVAVNRGYFKEADLEIEEVPMTSHPLTVQALVSNGIDAAVNLVTLEGANMESRRPNTLKYISLNGQNAQHVIEQFVVKADSPARTLKDFRNGFKLFSAPGPANIGAARAVLRKVGLAEGKDFTIQEQQIGVHLGALQSGNFDGGYTLEPSATIMVAQKIGKRIEAGVISTYLLGNKSASAFAAGAVMSGRFMADKPDAARRFAAAWARGVKEAQADSSARGYLVQGMKVPPELAATVPLPRIVMARDMTPADVGDFQKFLDIGTELGVVKDRIDGKALVRAF</sequence>
<evidence type="ECO:0000313" key="2">
    <source>
        <dbReference type="EMBL" id="KLN54924.1"/>
    </source>
</evidence>
<dbReference type="Gene3D" id="3.40.190.10">
    <property type="entry name" value="Periplasmic binding protein-like II"/>
    <property type="match status" value="2"/>
</dbReference>
<comment type="caution">
    <text evidence="2">The sequence shown here is derived from an EMBL/GenBank/DDBJ whole genome shotgun (WGS) entry which is preliminary data.</text>
</comment>
<dbReference type="RefSeq" id="WP_047785692.1">
    <property type="nucleotide sequence ID" value="NZ_JZWI01000020.1"/>
</dbReference>
<keyword evidence="3" id="KW-1185">Reference proteome</keyword>
<dbReference type="Proteomes" id="UP000035170">
    <property type="component" value="Unassembled WGS sequence"/>
</dbReference>